<accession>A0ABN9S2U3</accession>
<evidence type="ECO:0000313" key="3">
    <source>
        <dbReference type="Proteomes" id="UP001189429"/>
    </source>
</evidence>
<keyword evidence="1" id="KW-1133">Transmembrane helix</keyword>
<sequence length="521" mass="58348">MATLNELKAYTVATMAEICKVHGTPQHFLEKEMKDMTVRAEFAEWLWPSFQEKDDALCCHSPEISSVPEAEMSTELAQTVHVLALGFDSGCSVKGPPGREVAMQLCEHIMMDGFVTNGEPLLITQPQELLKVGPPAPWAGGLTTMSLGYVKGQARVTTLLSILFLYFKKNFDVSKEHPVLAETVQKIFALKVQYSTKIEEGLANMKYSARGSVRKANNVITTVLMLQKLSQHGLTDPALFVRRWNQMSTMTHQITGRRAVTLKLLLDCAPPDTLTSIMGHVRTMGWSNCCWSDDNLASKKIYPRHQFPSKSKQWLPRLKTTSKSMMLMVQRAQNLNEQASPDNRKKLTSAQVESMAERAAVCLALAAELQTKVPIPDVKILEAWVAPWSEGSDHINTEIETALIDKSDMFDVAVHVPALKALVDARVFSNPVANPTTAQATIDIDLYELTIKQIRYDMQAFEVWERKCSTAHAAHYHKQQEPHLLLILLLPLLLLLLHFPLFLDNSSSLPLLLLLLLPLRM</sequence>
<reference evidence="2" key="1">
    <citation type="submission" date="2023-10" db="EMBL/GenBank/DDBJ databases">
        <authorList>
            <person name="Chen Y."/>
            <person name="Shah S."/>
            <person name="Dougan E. K."/>
            <person name="Thang M."/>
            <person name="Chan C."/>
        </authorList>
    </citation>
    <scope>NUCLEOTIDE SEQUENCE [LARGE SCALE GENOMIC DNA]</scope>
</reference>
<organism evidence="2 3">
    <name type="scientific">Prorocentrum cordatum</name>
    <dbReference type="NCBI Taxonomy" id="2364126"/>
    <lineage>
        <taxon>Eukaryota</taxon>
        <taxon>Sar</taxon>
        <taxon>Alveolata</taxon>
        <taxon>Dinophyceae</taxon>
        <taxon>Prorocentrales</taxon>
        <taxon>Prorocentraceae</taxon>
        <taxon>Prorocentrum</taxon>
    </lineage>
</organism>
<keyword evidence="1" id="KW-0812">Transmembrane</keyword>
<proteinExistence type="predicted"/>
<keyword evidence="1" id="KW-0472">Membrane</keyword>
<dbReference type="Proteomes" id="UP001189429">
    <property type="component" value="Unassembled WGS sequence"/>
</dbReference>
<evidence type="ECO:0000256" key="1">
    <source>
        <dbReference type="SAM" id="Phobius"/>
    </source>
</evidence>
<name>A0ABN9S2U3_9DINO</name>
<comment type="caution">
    <text evidence="2">The sequence shown here is derived from an EMBL/GenBank/DDBJ whole genome shotgun (WGS) entry which is preliminary data.</text>
</comment>
<dbReference type="EMBL" id="CAUYUJ010008936">
    <property type="protein sequence ID" value="CAK0825428.1"/>
    <property type="molecule type" value="Genomic_DNA"/>
</dbReference>
<keyword evidence="3" id="KW-1185">Reference proteome</keyword>
<gene>
    <name evidence="2" type="ORF">PCOR1329_LOCUS25557</name>
</gene>
<evidence type="ECO:0000313" key="2">
    <source>
        <dbReference type="EMBL" id="CAK0825428.1"/>
    </source>
</evidence>
<protein>
    <submittedName>
        <fullName evidence="2">Uncharacterized protein</fullName>
    </submittedName>
</protein>
<feature type="transmembrane region" description="Helical" evidence="1">
    <location>
        <begin position="484"/>
        <end position="503"/>
    </location>
</feature>